<feature type="transmembrane region" description="Helical" evidence="1">
    <location>
        <begin position="176"/>
        <end position="200"/>
    </location>
</feature>
<evidence type="ECO:0000313" key="3">
    <source>
        <dbReference type="Proteomes" id="UP001155604"/>
    </source>
</evidence>
<dbReference type="AlphaFoldDB" id="A0A9X2WVN8"/>
<keyword evidence="1" id="KW-0812">Transmembrane</keyword>
<comment type="caution">
    <text evidence="2">The sequence shown here is derived from an EMBL/GenBank/DDBJ whole genome shotgun (WGS) entry which is preliminary data.</text>
</comment>
<name>A0A9X2WVN8_9GAMM</name>
<dbReference type="EMBL" id="JAMTCC010000021">
    <property type="protein sequence ID" value="MCT7946285.1"/>
    <property type="molecule type" value="Genomic_DNA"/>
</dbReference>
<accession>A0A9X2WVN8</accession>
<proteinExistence type="predicted"/>
<dbReference type="RefSeq" id="WP_261272962.1">
    <property type="nucleotide sequence ID" value="NZ_JAMTCC010000021.1"/>
</dbReference>
<feature type="transmembrane region" description="Helical" evidence="1">
    <location>
        <begin position="74"/>
        <end position="95"/>
    </location>
</feature>
<sequence>MKVDEYQELHSGAYNCDLSRSEKEVIRKKLLGYKSQVLANGSRCPTETEDAIKHLNQELAPTKFWSTWTTVTKISALSSIASMLGILISIASIALSTASRDESIENKINELDQIQASLQTLSNYVESQKSAVQLIAKETEQLESERDQIKQILELDQSKLDAMFAYQNKISREQAYFEYFISFLIGVLSSSVVVLAGNWIQNKKKGLRLLQEKT</sequence>
<evidence type="ECO:0000313" key="2">
    <source>
        <dbReference type="EMBL" id="MCT7946285.1"/>
    </source>
</evidence>
<dbReference type="Proteomes" id="UP001155604">
    <property type="component" value="Unassembled WGS sequence"/>
</dbReference>
<organism evidence="2 3">
    <name type="scientific">Shewanella septentrionalis</name>
    <dbReference type="NCBI Taxonomy" id="2952223"/>
    <lineage>
        <taxon>Bacteria</taxon>
        <taxon>Pseudomonadati</taxon>
        <taxon>Pseudomonadota</taxon>
        <taxon>Gammaproteobacteria</taxon>
        <taxon>Alteromonadales</taxon>
        <taxon>Shewanellaceae</taxon>
        <taxon>Shewanella</taxon>
    </lineage>
</organism>
<keyword evidence="1" id="KW-1133">Transmembrane helix</keyword>
<keyword evidence="1" id="KW-0472">Membrane</keyword>
<protein>
    <submittedName>
        <fullName evidence="2">Uncharacterized protein</fullName>
    </submittedName>
</protein>
<evidence type="ECO:0000256" key="1">
    <source>
        <dbReference type="SAM" id="Phobius"/>
    </source>
</evidence>
<keyword evidence="3" id="KW-1185">Reference proteome</keyword>
<reference evidence="2" key="1">
    <citation type="journal article" date="2023" name="Int. J. Syst. Evol. Microbiol.">
        <title>&lt;i&gt;Shewanella septentrionalis&lt;/i&gt; sp. nov. and &lt;i&gt;Shewanella holmiensis&lt;/i&gt; sp. nov., isolated from Baltic Sea water and sediments.</title>
        <authorList>
            <person name="Martin-Rodriguez A.J."/>
            <person name="Thorell K."/>
            <person name="Joffre E."/>
            <person name="Jensie-Markopoulos S."/>
            <person name="Moore E.R.B."/>
            <person name="Sjoling A."/>
        </authorList>
    </citation>
    <scope>NUCLEOTIDE SEQUENCE</scope>
    <source>
        <strain evidence="2">SP1W3</strain>
    </source>
</reference>
<gene>
    <name evidence="2" type="ORF">NE536_13060</name>
</gene>